<evidence type="ECO:0000313" key="2">
    <source>
        <dbReference type="Proteomes" id="UP000241426"/>
    </source>
</evidence>
<dbReference type="Proteomes" id="UP000241426">
    <property type="component" value="Unassembled WGS sequence"/>
</dbReference>
<accession>A0A2T3KL82</accession>
<evidence type="ECO:0000313" key="1">
    <source>
        <dbReference type="EMBL" id="PSV00413.1"/>
    </source>
</evidence>
<dbReference type="AlphaFoldDB" id="A0A2T3KL82"/>
<protein>
    <submittedName>
        <fullName evidence="1">Uncharacterized protein</fullName>
    </submittedName>
</protein>
<comment type="caution">
    <text evidence="1">The sequence shown here is derived from an EMBL/GenBank/DDBJ whole genome shotgun (WGS) entry which is preliminary data.</text>
</comment>
<sequence length="140" mass="16483">MTSDSFKKNLARGKVWIDTYGLKPYNGRFDSIDLDAEWFCPVCLAEERKLVIGSDNRLHCTAHYLKCEYTYANPEDRVAMGVFLTEGYSYPLTELEFLKIKKKRLKQVIKIETKIIKTQRERIKKLKTDLEICNKRIKNI</sequence>
<gene>
    <name evidence="1" type="ORF">C9J27_04595</name>
</gene>
<organism evidence="1 2">
    <name type="scientific">Photobacterium kishitanii</name>
    <dbReference type="NCBI Taxonomy" id="318456"/>
    <lineage>
        <taxon>Bacteria</taxon>
        <taxon>Pseudomonadati</taxon>
        <taxon>Pseudomonadota</taxon>
        <taxon>Gammaproteobacteria</taxon>
        <taxon>Vibrionales</taxon>
        <taxon>Vibrionaceae</taxon>
        <taxon>Photobacterium</taxon>
    </lineage>
</organism>
<dbReference type="RefSeq" id="WP_107289043.1">
    <property type="nucleotide sequence ID" value="NZ_PYNF01000003.1"/>
</dbReference>
<dbReference type="EMBL" id="PYNF01000003">
    <property type="protein sequence ID" value="PSV00413.1"/>
    <property type="molecule type" value="Genomic_DNA"/>
</dbReference>
<name>A0A2T3KL82_9GAMM</name>
<proteinExistence type="predicted"/>
<reference evidence="1 2" key="1">
    <citation type="submission" date="2018-01" db="EMBL/GenBank/DDBJ databases">
        <title>Whole genome sequencing of Histamine producing bacteria.</title>
        <authorList>
            <person name="Butler K."/>
        </authorList>
    </citation>
    <scope>NUCLEOTIDE SEQUENCE [LARGE SCALE GENOMIC DNA]</scope>
    <source>
        <strain evidence="1 2">FS-7.2</strain>
    </source>
</reference>